<proteinExistence type="predicted"/>
<dbReference type="Gene3D" id="3.40.50.2300">
    <property type="match status" value="2"/>
</dbReference>
<accession>A0A6J7A4T6</accession>
<dbReference type="SUPFAM" id="SSF53822">
    <property type="entry name" value="Periplasmic binding protein-like I"/>
    <property type="match status" value="1"/>
</dbReference>
<dbReference type="PANTHER" id="PTHR30483">
    <property type="entry name" value="LEUCINE-SPECIFIC-BINDING PROTEIN"/>
    <property type="match status" value="1"/>
</dbReference>
<dbReference type="Pfam" id="PF13458">
    <property type="entry name" value="Peripla_BP_6"/>
    <property type="match status" value="1"/>
</dbReference>
<dbReference type="InterPro" id="IPR051010">
    <property type="entry name" value="BCAA_transport"/>
</dbReference>
<dbReference type="AlphaFoldDB" id="A0A6J7A4T6"/>
<reference evidence="3" key="1">
    <citation type="submission" date="2020-05" db="EMBL/GenBank/DDBJ databases">
        <authorList>
            <person name="Chiriac C."/>
            <person name="Salcher M."/>
            <person name="Ghai R."/>
            <person name="Kavagutti S V."/>
        </authorList>
    </citation>
    <scope>NUCLEOTIDE SEQUENCE</scope>
</reference>
<organism evidence="3">
    <name type="scientific">freshwater metagenome</name>
    <dbReference type="NCBI Taxonomy" id="449393"/>
    <lineage>
        <taxon>unclassified sequences</taxon>
        <taxon>metagenomes</taxon>
        <taxon>ecological metagenomes</taxon>
    </lineage>
</organism>
<name>A0A6J7A4T6_9ZZZZ</name>
<dbReference type="PROSITE" id="PS51257">
    <property type="entry name" value="PROKAR_LIPOPROTEIN"/>
    <property type="match status" value="1"/>
</dbReference>
<gene>
    <name evidence="3" type="ORF">UFOPK3204_00639</name>
</gene>
<dbReference type="InterPro" id="IPR028082">
    <property type="entry name" value="Peripla_BP_I"/>
</dbReference>
<keyword evidence="1" id="KW-0732">Signal</keyword>
<evidence type="ECO:0000256" key="1">
    <source>
        <dbReference type="ARBA" id="ARBA00022729"/>
    </source>
</evidence>
<evidence type="ECO:0000259" key="2">
    <source>
        <dbReference type="Pfam" id="PF13458"/>
    </source>
</evidence>
<sequence length="446" mass="45816">MKKSALIGVAATAAATLLLAACSSSGTTTESSAAAPAASVAPAEPAASAAPAEPAASAAAASCDPLNIHIVAAKTGIISPFDIEPAESFEMAIDELNAAGGICGQQATYTWTDTKSDPALTTQIAEEAVAAGANIIVTTCDFDFAAPAATVAQANNIPALSLCLGDRKGTDLTTIGPMSLSPSPGNAFKGSAAAEFAYNTKDWKNAYILQDDLLEYTKSLGAYFKGRFAELGGTLVGEDVFTGNEQLDPSVNVTRLREAAADADVIIIPSVVPAATTMIKAIRDAGIDTPIMMPGGAVDGTLVTGSITDISDFYSLPFACMPAYCEGDPNPNVKTFSDAFTAKWGAPPTLSYPVLSYELAKALGAAVEQAQATDGPAIINAFETLPATDYLTGPIKWSPTCHHTTGRQQRVVEYQNGKGKFVMLITPEKIGSVDPGNPCETAQSAS</sequence>
<dbReference type="PANTHER" id="PTHR30483:SF6">
    <property type="entry name" value="PERIPLASMIC BINDING PROTEIN OF ABC TRANSPORTER FOR NATURAL AMINO ACIDS"/>
    <property type="match status" value="1"/>
</dbReference>
<evidence type="ECO:0000313" key="3">
    <source>
        <dbReference type="EMBL" id="CAB4827905.1"/>
    </source>
</evidence>
<feature type="domain" description="Leucine-binding protein" evidence="2">
    <location>
        <begin position="71"/>
        <end position="417"/>
    </location>
</feature>
<dbReference type="EMBL" id="CAFABK010000020">
    <property type="protein sequence ID" value="CAB4827905.1"/>
    <property type="molecule type" value="Genomic_DNA"/>
</dbReference>
<dbReference type="InterPro" id="IPR028081">
    <property type="entry name" value="Leu-bd"/>
</dbReference>
<protein>
    <submittedName>
        <fullName evidence="3">Unannotated protein</fullName>
    </submittedName>
</protein>